<accession>A0A6L2KT20</accession>
<name>A0A6L2KT20_TANCI</name>
<sequence length="88" mass="9989">MALDTTKWQVGSDGYVEWFRPHVKYQRKKNTRCAFPVKDSGPVVEGSISVRNKRRRVLNKGSSAERLDIGHGSQETGMRARRVAQRCG</sequence>
<evidence type="ECO:0000313" key="2">
    <source>
        <dbReference type="EMBL" id="GEU51044.1"/>
    </source>
</evidence>
<dbReference type="EMBL" id="BKCJ010002805">
    <property type="protein sequence ID" value="GEU51044.1"/>
    <property type="molecule type" value="Genomic_DNA"/>
</dbReference>
<gene>
    <name evidence="2" type="ORF">Tci_023022</name>
</gene>
<dbReference type="AlphaFoldDB" id="A0A6L2KT20"/>
<organism evidence="2">
    <name type="scientific">Tanacetum cinerariifolium</name>
    <name type="common">Dalmatian daisy</name>
    <name type="synonym">Chrysanthemum cinerariifolium</name>
    <dbReference type="NCBI Taxonomy" id="118510"/>
    <lineage>
        <taxon>Eukaryota</taxon>
        <taxon>Viridiplantae</taxon>
        <taxon>Streptophyta</taxon>
        <taxon>Embryophyta</taxon>
        <taxon>Tracheophyta</taxon>
        <taxon>Spermatophyta</taxon>
        <taxon>Magnoliopsida</taxon>
        <taxon>eudicotyledons</taxon>
        <taxon>Gunneridae</taxon>
        <taxon>Pentapetalae</taxon>
        <taxon>asterids</taxon>
        <taxon>campanulids</taxon>
        <taxon>Asterales</taxon>
        <taxon>Asteraceae</taxon>
        <taxon>Asteroideae</taxon>
        <taxon>Anthemideae</taxon>
        <taxon>Anthemidinae</taxon>
        <taxon>Tanacetum</taxon>
    </lineage>
</organism>
<feature type="compositionally biased region" description="Basic residues" evidence="1">
    <location>
        <begin position="79"/>
        <end position="88"/>
    </location>
</feature>
<comment type="caution">
    <text evidence="2">The sequence shown here is derived from an EMBL/GenBank/DDBJ whole genome shotgun (WGS) entry which is preliminary data.</text>
</comment>
<evidence type="ECO:0000256" key="1">
    <source>
        <dbReference type="SAM" id="MobiDB-lite"/>
    </source>
</evidence>
<proteinExistence type="predicted"/>
<reference evidence="2" key="1">
    <citation type="journal article" date="2019" name="Sci. Rep.">
        <title>Draft genome of Tanacetum cinerariifolium, the natural source of mosquito coil.</title>
        <authorList>
            <person name="Yamashiro T."/>
            <person name="Shiraishi A."/>
            <person name="Satake H."/>
            <person name="Nakayama K."/>
        </authorList>
    </citation>
    <scope>NUCLEOTIDE SEQUENCE</scope>
</reference>
<feature type="region of interest" description="Disordered" evidence="1">
    <location>
        <begin position="67"/>
        <end position="88"/>
    </location>
</feature>
<protein>
    <submittedName>
        <fullName evidence="2">Uncharacterized protein</fullName>
    </submittedName>
</protein>